<gene>
    <name evidence="3" type="ORF">M5I08_16970</name>
</gene>
<accession>A0ABY4QG03</accession>
<protein>
    <submittedName>
        <fullName evidence="3">PPE family protein</fullName>
    </submittedName>
</protein>
<dbReference type="InterPro" id="IPR022171">
    <property type="entry name" value="PPE_C"/>
</dbReference>
<organism evidence="3 4">
    <name type="scientific">Candidatus Mycobacterium methanotrophicum</name>
    <dbReference type="NCBI Taxonomy" id="2943498"/>
    <lineage>
        <taxon>Bacteria</taxon>
        <taxon>Bacillati</taxon>
        <taxon>Actinomycetota</taxon>
        <taxon>Actinomycetes</taxon>
        <taxon>Mycobacteriales</taxon>
        <taxon>Mycobacteriaceae</taxon>
        <taxon>Mycobacterium</taxon>
    </lineage>
</organism>
<evidence type="ECO:0000313" key="3">
    <source>
        <dbReference type="EMBL" id="UQX09927.1"/>
    </source>
</evidence>
<feature type="domain" description="PPE family C-terminal" evidence="2">
    <location>
        <begin position="310"/>
        <end position="385"/>
    </location>
</feature>
<dbReference type="InterPro" id="IPR000030">
    <property type="entry name" value="PPE_dom"/>
</dbReference>
<evidence type="ECO:0000259" key="1">
    <source>
        <dbReference type="Pfam" id="PF00823"/>
    </source>
</evidence>
<dbReference type="EMBL" id="CP097320">
    <property type="protein sequence ID" value="UQX09927.1"/>
    <property type="molecule type" value="Genomic_DNA"/>
</dbReference>
<reference evidence="3" key="1">
    <citation type="submission" date="2022-05" db="EMBL/GenBank/DDBJ databases">
        <title>A methanotrophic Mycobacterium dominates a cave microbial ecosystem.</title>
        <authorList>
            <person name="Van Spanning R.J.M."/>
            <person name="Guan Q."/>
            <person name="Melkonian C."/>
            <person name="Gallant J."/>
            <person name="Polerecky L."/>
            <person name="Flot J.-F."/>
            <person name="Brandt B.W."/>
            <person name="Braster M."/>
            <person name="Iturbe Espinoza P."/>
            <person name="Aerts J."/>
            <person name="Meima-Franke M."/>
            <person name="Piersma S.R."/>
            <person name="Bunduc C."/>
            <person name="Ummels R."/>
            <person name="Pain A."/>
            <person name="Fleming E.J."/>
            <person name="van der Wel N."/>
            <person name="Gherman V.D."/>
            <person name="Sarbu S.M."/>
            <person name="Bodelier P.L.E."/>
            <person name="Bitter W."/>
        </authorList>
    </citation>
    <scope>NUCLEOTIDE SEQUENCE</scope>
    <source>
        <strain evidence="3">Sulfur Cave</strain>
    </source>
</reference>
<sequence>MLDFGLLPPEITSTRIYTGPGAEPTMVAASAWDALAAELDSFAAGYDATISSLQDEGWLGPASNAMAAAAAPYAQWAASTAERAQLAASQARAAAAAFEAAHAAVVPPPLIAANRTQLLSLVKTNILGQNTAQIAATEAAYEAMWVQDASAMHSYATSASSATKLAPFTGPPPTTNPVAAPAASAAAASQSTLSQVLSSVPQLLSAAGTSAPAQAGIPIPEWFMTLMTDLNYVQRVPDIFVFVQMRNVGAIGDALIFGTRFGSDGALFAPQELYAPAVGVAGATSPATASAPTALASAAESADVNRAVLASVGETTPVGRLSVPASWTNATPAAAATQQWLSSGTAGSWDAAPKMQTAGAGPAAAMGPMAGAAGAAAARKVVRPSISTILQVTPPRYKMPRHSSGG</sequence>
<evidence type="ECO:0000259" key="2">
    <source>
        <dbReference type="Pfam" id="PF12484"/>
    </source>
</evidence>
<proteinExistence type="predicted"/>
<dbReference type="PANTHER" id="PTHR46766:SF1">
    <property type="entry name" value="GLUTAMINE-RICH PROTEIN 2"/>
    <property type="match status" value="1"/>
</dbReference>
<evidence type="ECO:0000313" key="4">
    <source>
        <dbReference type="Proteomes" id="UP001056610"/>
    </source>
</evidence>
<dbReference type="PANTHER" id="PTHR46766">
    <property type="entry name" value="GLUTAMINE-RICH PROTEIN 2"/>
    <property type="match status" value="1"/>
</dbReference>
<name>A0ABY4QG03_9MYCO</name>
<dbReference type="Proteomes" id="UP001056610">
    <property type="component" value="Chromosome"/>
</dbReference>
<dbReference type="RefSeq" id="WP_219070417.1">
    <property type="nucleotide sequence ID" value="NZ_CAJUXY010000089.1"/>
</dbReference>
<dbReference type="Pfam" id="PF00823">
    <property type="entry name" value="PPE"/>
    <property type="match status" value="1"/>
</dbReference>
<dbReference type="Pfam" id="PF12484">
    <property type="entry name" value="PPE-SVP"/>
    <property type="match status" value="1"/>
</dbReference>
<keyword evidence="4" id="KW-1185">Reference proteome</keyword>
<feature type="domain" description="PPE" evidence="1">
    <location>
        <begin position="3"/>
        <end position="165"/>
    </location>
</feature>